<dbReference type="InterPro" id="IPR038666">
    <property type="entry name" value="SSP1_head-tail_sf"/>
</dbReference>
<reference evidence="1 2" key="1">
    <citation type="submission" date="2019-02" db="EMBL/GenBank/DDBJ databases">
        <title>Draft genome sequences of novel Actinobacteria.</title>
        <authorList>
            <person name="Sahin N."/>
            <person name="Ay H."/>
            <person name="Saygin H."/>
        </authorList>
    </citation>
    <scope>NUCLEOTIDE SEQUENCE [LARGE SCALE GENOMIC DNA]</scope>
    <source>
        <strain evidence="1 2">JCM 30529</strain>
    </source>
</reference>
<name>A0ABY2DMD4_9ACTN</name>
<evidence type="ECO:0000313" key="1">
    <source>
        <dbReference type="EMBL" id="TDC02602.1"/>
    </source>
</evidence>
<proteinExistence type="predicted"/>
<accession>A0ABY2DMD4</accession>
<dbReference type="Proteomes" id="UP000295626">
    <property type="component" value="Unassembled WGS sequence"/>
</dbReference>
<protein>
    <recommendedName>
        <fullName evidence="3">Head-tail adaptor protein</fullName>
    </recommendedName>
</protein>
<gene>
    <name evidence="1" type="ORF">E1091_00385</name>
</gene>
<dbReference type="EMBL" id="SMKE01000003">
    <property type="protein sequence ID" value="TDC02602.1"/>
    <property type="molecule type" value="Genomic_DNA"/>
</dbReference>
<evidence type="ECO:0008006" key="3">
    <source>
        <dbReference type="Google" id="ProtNLM"/>
    </source>
</evidence>
<keyword evidence="2" id="KW-1185">Reference proteome</keyword>
<sequence length="115" mass="12617">MFRQTLIVVRPGTRTDRSGSTVDDWSPQAVTRIPVTRVSVQPNQQAEQVGATRTVVTTGLRVLSAPGTTPDVRAADRVEYAGLTYQVVGEVARWPDPTNSTRVHHVEFTMTRVTG</sequence>
<comment type="caution">
    <text evidence="1">The sequence shown here is derived from an EMBL/GenBank/DDBJ whole genome shotgun (WGS) entry which is preliminary data.</text>
</comment>
<evidence type="ECO:0000313" key="2">
    <source>
        <dbReference type="Proteomes" id="UP000295626"/>
    </source>
</evidence>
<dbReference type="Gene3D" id="2.40.10.270">
    <property type="entry name" value="Bacteriophage SPP1 head-tail adaptor protein"/>
    <property type="match status" value="1"/>
</dbReference>
<organism evidence="1 2">
    <name type="scientific">Micromonospora fluostatini</name>
    <dbReference type="NCBI Taxonomy" id="1629071"/>
    <lineage>
        <taxon>Bacteria</taxon>
        <taxon>Bacillati</taxon>
        <taxon>Actinomycetota</taxon>
        <taxon>Actinomycetes</taxon>
        <taxon>Micromonosporales</taxon>
        <taxon>Micromonosporaceae</taxon>
        <taxon>Micromonospora</taxon>
    </lineage>
</organism>